<proteinExistence type="predicted"/>
<dbReference type="Pfam" id="PF13289">
    <property type="entry name" value="SIR2_2"/>
    <property type="match status" value="1"/>
</dbReference>
<keyword evidence="2" id="KW-1185">Reference proteome</keyword>
<reference evidence="2" key="1">
    <citation type="submission" date="2016-07" db="EMBL/GenBank/DDBJ databases">
        <title>Sequence Frankia sp. strain CcI1.17.</title>
        <authorList>
            <person name="Ghodhbane-Gtari F."/>
            <person name="Swanson E."/>
            <person name="Gueddou A."/>
            <person name="Morris K."/>
            <person name="Hezbri K."/>
            <person name="Ktari A."/>
            <person name="Nouioui I."/>
            <person name="Abebe-Akele F."/>
            <person name="Simpson S."/>
            <person name="Thomas K."/>
            <person name="Gtari M."/>
            <person name="Tisa L.S."/>
            <person name="Hurst S."/>
        </authorList>
    </citation>
    <scope>NUCLEOTIDE SEQUENCE [LARGE SCALE GENOMIC DNA]</scope>
    <source>
        <strain evidence="2">Cc1.17</strain>
    </source>
</reference>
<dbReference type="Proteomes" id="UP000179627">
    <property type="component" value="Unassembled WGS sequence"/>
</dbReference>
<dbReference type="EMBL" id="MBLM01000130">
    <property type="protein sequence ID" value="OHV33686.1"/>
    <property type="molecule type" value="Genomic_DNA"/>
</dbReference>
<accession>A0A1S1QJA1</accession>
<dbReference type="OrthoDB" id="3676657at2"/>
<dbReference type="RefSeq" id="WP_071086667.1">
    <property type="nucleotide sequence ID" value="NZ_MBLM01000130.1"/>
</dbReference>
<gene>
    <name evidence="1" type="ORF">CC117_04695</name>
</gene>
<evidence type="ECO:0000313" key="1">
    <source>
        <dbReference type="EMBL" id="OHV33686.1"/>
    </source>
</evidence>
<organism evidence="1 2">
    <name type="scientific">Parafrankia colletiae</name>
    <dbReference type="NCBI Taxonomy" id="573497"/>
    <lineage>
        <taxon>Bacteria</taxon>
        <taxon>Bacillati</taxon>
        <taxon>Actinomycetota</taxon>
        <taxon>Actinomycetes</taxon>
        <taxon>Frankiales</taxon>
        <taxon>Frankiaceae</taxon>
        <taxon>Parafrankia</taxon>
    </lineage>
</organism>
<evidence type="ECO:0008006" key="3">
    <source>
        <dbReference type="Google" id="ProtNLM"/>
    </source>
</evidence>
<evidence type="ECO:0000313" key="2">
    <source>
        <dbReference type="Proteomes" id="UP000179627"/>
    </source>
</evidence>
<sequence length="285" mass="31752">MNQLRNGECTPFLGADVCHPTLPTAGLLSADWAARYNYPFPDSATELPRVMQYAATVEGEDLYIKERLGAELAARGQPDFSDLSEPHALLAELPVKVYVTTNYDNFMTDALRASGKNPRTLVCGRGEQPGSGVGAPNHDFDRPQVDRPIVFHLYGNLGDPHTLVLTEDDYLDFMANLSANRTAIQQIIPISVLPALKNTPLLFIGYRFGDWNFRILFHTLLRALAPVHLRRHISVQLAPNGNGEAGLDARARAYLDKYFDKRNITVFWGSATEFCERLRFLMGSA</sequence>
<name>A0A1S1QJA1_9ACTN</name>
<comment type="caution">
    <text evidence="1">The sequence shown here is derived from an EMBL/GenBank/DDBJ whole genome shotgun (WGS) entry which is preliminary data.</text>
</comment>
<protein>
    <recommendedName>
        <fullName evidence="3">SIR2-like domain-containing protein</fullName>
    </recommendedName>
</protein>
<dbReference type="AlphaFoldDB" id="A0A1S1QJA1"/>